<evidence type="ECO:0000313" key="1">
    <source>
        <dbReference type="EMBL" id="CAL0317135.1"/>
    </source>
</evidence>
<name>A0AAV1X696_LUPLU</name>
<reference evidence="1 2" key="1">
    <citation type="submission" date="2024-03" db="EMBL/GenBank/DDBJ databases">
        <authorList>
            <person name="Martinez-Hernandez J."/>
        </authorList>
    </citation>
    <scope>NUCLEOTIDE SEQUENCE [LARGE SCALE GENOMIC DNA]</scope>
</reference>
<dbReference type="EMBL" id="CAXHTB010000012">
    <property type="protein sequence ID" value="CAL0317135.1"/>
    <property type="molecule type" value="Genomic_DNA"/>
</dbReference>
<dbReference type="AlphaFoldDB" id="A0AAV1X696"/>
<dbReference type="Proteomes" id="UP001497480">
    <property type="component" value="Unassembled WGS sequence"/>
</dbReference>
<gene>
    <name evidence="1" type="ORF">LLUT_LOCUS18195</name>
</gene>
<organism evidence="1 2">
    <name type="scientific">Lupinus luteus</name>
    <name type="common">European yellow lupine</name>
    <dbReference type="NCBI Taxonomy" id="3873"/>
    <lineage>
        <taxon>Eukaryota</taxon>
        <taxon>Viridiplantae</taxon>
        <taxon>Streptophyta</taxon>
        <taxon>Embryophyta</taxon>
        <taxon>Tracheophyta</taxon>
        <taxon>Spermatophyta</taxon>
        <taxon>Magnoliopsida</taxon>
        <taxon>eudicotyledons</taxon>
        <taxon>Gunneridae</taxon>
        <taxon>Pentapetalae</taxon>
        <taxon>rosids</taxon>
        <taxon>fabids</taxon>
        <taxon>Fabales</taxon>
        <taxon>Fabaceae</taxon>
        <taxon>Papilionoideae</taxon>
        <taxon>50 kb inversion clade</taxon>
        <taxon>genistoids sensu lato</taxon>
        <taxon>core genistoids</taxon>
        <taxon>Genisteae</taxon>
        <taxon>Lupinus</taxon>
    </lineage>
</organism>
<protein>
    <submittedName>
        <fullName evidence="1">Uncharacterized protein</fullName>
    </submittedName>
</protein>
<evidence type="ECO:0000313" key="2">
    <source>
        <dbReference type="Proteomes" id="UP001497480"/>
    </source>
</evidence>
<comment type="caution">
    <text evidence="1">The sequence shown here is derived from an EMBL/GenBank/DDBJ whole genome shotgun (WGS) entry which is preliminary data.</text>
</comment>
<accession>A0AAV1X696</accession>
<keyword evidence="2" id="KW-1185">Reference proteome</keyword>
<proteinExistence type="predicted"/>
<sequence length="61" mass="7426">MDIDEWEFISHDAFHDFNEDGEKQIFLWKKSLESKVVLDMDYFCPSRSSRKMNEQQKNPRV</sequence>